<dbReference type="Gene3D" id="3.30.1330.30">
    <property type="match status" value="1"/>
</dbReference>
<dbReference type="PANTHER" id="PTHR43191">
    <property type="entry name" value="RRNA METHYLTRANSFERASE 3"/>
    <property type="match status" value="1"/>
</dbReference>
<dbReference type="CDD" id="cd18095">
    <property type="entry name" value="SpoU-like_rRNA-MTase"/>
    <property type="match status" value="1"/>
</dbReference>
<dbReference type="AlphaFoldDB" id="A0A059Y7P8"/>
<dbReference type="Proteomes" id="UP000027182">
    <property type="component" value="Chromosome"/>
</dbReference>
<dbReference type="PANTHER" id="PTHR43191:SF2">
    <property type="entry name" value="RRNA METHYLTRANSFERASE 3, MITOCHONDRIAL"/>
    <property type="match status" value="1"/>
</dbReference>
<dbReference type="GO" id="GO:0006396">
    <property type="term" value="P:RNA processing"/>
    <property type="evidence" value="ECO:0007669"/>
    <property type="project" value="InterPro"/>
</dbReference>
<accession>A0A059Y7P8</accession>
<keyword evidence="3 5" id="KW-0808">Transferase</keyword>
<dbReference type="HOGENOM" id="CLU_021322_3_2_14"/>
<dbReference type="InterPro" id="IPR029026">
    <property type="entry name" value="tRNA_m1G_MTases_N"/>
</dbReference>
<evidence type="ECO:0000256" key="1">
    <source>
        <dbReference type="ARBA" id="ARBA00007228"/>
    </source>
</evidence>
<dbReference type="InterPro" id="IPR053888">
    <property type="entry name" value="MRM3-like_sub_bind"/>
</dbReference>
<evidence type="ECO:0000313" key="5">
    <source>
        <dbReference type="EMBL" id="AIA33681.1"/>
    </source>
</evidence>
<gene>
    <name evidence="5" type="ORF">K668_00445</name>
</gene>
<dbReference type="GO" id="GO:0003723">
    <property type="term" value="F:RNA binding"/>
    <property type="evidence" value="ECO:0007669"/>
    <property type="project" value="InterPro"/>
</dbReference>
<sequence length="243" mass="27370">MNQRITSTQNPKIKQLRKIFNDKNSEFFIVEGYHLVEEVLKENLVIELYELDSKTAKYDNSVIVSDNVLKTITKTKTPEGIVALCRKKSNTSELGNRVVFLDNVQDPGNVGTIIRAAKSFNFDTVISNVNFYNDKIVRSSQGALFTVNLVNYIYDDLHSVLKKYKQNGFKIYCTSLSKNSVPINKISFENEKILIIFGNEGSGVSETSIKIADKLVYVPIDFESLNVAVCAGIVFYEANKKAK</sequence>
<dbReference type="Pfam" id="PF00588">
    <property type="entry name" value="SpoU_methylase"/>
    <property type="match status" value="1"/>
</dbReference>
<evidence type="ECO:0000259" key="4">
    <source>
        <dbReference type="SMART" id="SM00967"/>
    </source>
</evidence>
<dbReference type="InterPro" id="IPR051259">
    <property type="entry name" value="rRNA_Methyltransferase"/>
</dbReference>
<dbReference type="GO" id="GO:0032259">
    <property type="term" value="P:methylation"/>
    <property type="evidence" value="ECO:0007669"/>
    <property type="project" value="UniProtKB-KW"/>
</dbReference>
<organism evidence="5 6">
    <name type="scientific">Mycoplasmopsis bovis CQ-W70</name>
    <dbReference type="NCBI Taxonomy" id="1316930"/>
    <lineage>
        <taxon>Bacteria</taxon>
        <taxon>Bacillati</taxon>
        <taxon>Mycoplasmatota</taxon>
        <taxon>Mycoplasmoidales</taxon>
        <taxon>Metamycoplasmataceae</taxon>
        <taxon>Mycoplasmopsis</taxon>
    </lineage>
</organism>
<dbReference type="RefSeq" id="WP_013954551.1">
    <property type="nucleotide sequence ID" value="NZ_CP005933.1"/>
</dbReference>
<evidence type="ECO:0000256" key="3">
    <source>
        <dbReference type="ARBA" id="ARBA00022679"/>
    </source>
</evidence>
<dbReference type="SUPFAM" id="SSF55315">
    <property type="entry name" value="L30e-like"/>
    <property type="match status" value="1"/>
</dbReference>
<evidence type="ECO:0000256" key="2">
    <source>
        <dbReference type="ARBA" id="ARBA00022603"/>
    </source>
</evidence>
<dbReference type="SUPFAM" id="SSF75217">
    <property type="entry name" value="alpha/beta knot"/>
    <property type="match status" value="1"/>
</dbReference>
<proteinExistence type="inferred from homology"/>
<evidence type="ECO:0000313" key="6">
    <source>
        <dbReference type="Proteomes" id="UP000027182"/>
    </source>
</evidence>
<feature type="domain" description="RNA 2-O ribose methyltransferase substrate binding" evidence="4">
    <location>
        <begin position="29"/>
        <end position="91"/>
    </location>
</feature>
<name>A0A059Y7P8_MYCBV</name>
<dbReference type="SMART" id="SM00967">
    <property type="entry name" value="SpoU_sub_bind"/>
    <property type="match status" value="1"/>
</dbReference>
<protein>
    <submittedName>
        <fullName evidence="5">RNA methyltransferase</fullName>
    </submittedName>
</protein>
<dbReference type="InterPro" id="IPR029028">
    <property type="entry name" value="Alpha/beta_knot_MTases"/>
</dbReference>
<reference evidence="5 6" key="1">
    <citation type="submission" date="2013-04" db="EMBL/GenBank/DDBJ databases">
        <authorList>
            <person name="Lin L."/>
            <person name="Zeng Z."/>
            <person name="Xie J."/>
            <person name="Luo L."/>
            <person name="Yang Z."/>
            <person name="Liang W."/>
            <person name="Lin H."/>
            <person name="Dong C."/>
            <person name="Sun Y."/>
        </authorList>
    </citation>
    <scope>NUCLEOTIDE SEQUENCE [LARGE SCALE GENOMIC DNA]</scope>
    <source>
        <strain evidence="5 6">CQ-W70</strain>
    </source>
</reference>
<dbReference type="KEGG" id="mbq:K668_00445"/>
<dbReference type="GO" id="GO:0008173">
    <property type="term" value="F:RNA methyltransferase activity"/>
    <property type="evidence" value="ECO:0007669"/>
    <property type="project" value="InterPro"/>
</dbReference>
<dbReference type="PATRIC" id="fig|1316930.3.peg.93"/>
<comment type="similarity">
    <text evidence="1">Belongs to the class IV-like SAM-binding methyltransferase superfamily. RNA methyltransferase TrmH family.</text>
</comment>
<dbReference type="GO" id="GO:0005737">
    <property type="term" value="C:cytoplasm"/>
    <property type="evidence" value="ECO:0007669"/>
    <property type="project" value="UniProtKB-ARBA"/>
</dbReference>
<dbReference type="InterPro" id="IPR001537">
    <property type="entry name" value="SpoU_MeTrfase"/>
</dbReference>
<keyword evidence="2 5" id="KW-0489">Methyltransferase</keyword>
<dbReference type="InterPro" id="IPR029064">
    <property type="entry name" value="Ribosomal_eL30-like_sf"/>
</dbReference>
<dbReference type="Pfam" id="PF22435">
    <property type="entry name" value="MRM3-like_sub_bind"/>
    <property type="match status" value="1"/>
</dbReference>
<dbReference type="EMBL" id="CP005933">
    <property type="protein sequence ID" value="AIA33681.1"/>
    <property type="molecule type" value="Genomic_DNA"/>
</dbReference>
<dbReference type="InterPro" id="IPR013123">
    <property type="entry name" value="SpoU_subst-bd"/>
</dbReference>
<dbReference type="Gene3D" id="3.40.1280.10">
    <property type="match status" value="1"/>
</dbReference>